<gene>
    <name evidence="2" type="ORF">MONAX_5E020014</name>
</gene>
<comment type="caution">
    <text evidence="2">The sequence shown here is derived from an EMBL/GenBank/DDBJ whole genome shotgun (WGS) entry which is preliminary data.</text>
</comment>
<evidence type="ECO:0000313" key="2">
    <source>
        <dbReference type="EMBL" id="VTJ68607.1"/>
    </source>
</evidence>
<accession>A0A5E4BG27</accession>
<organism evidence="2 3">
    <name type="scientific">Marmota monax</name>
    <name type="common">Woodchuck</name>
    <dbReference type="NCBI Taxonomy" id="9995"/>
    <lineage>
        <taxon>Eukaryota</taxon>
        <taxon>Metazoa</taxon>
        <taxon>Chordata</taxon>
        <taxon>Craniata</taxon>
        <taxon>Vertebrata</taxon>
        <taxon>Euteleostomi</taxon>
        <taxon>Mammalia</taxon>
        <taxon>Eutheria</taxon>
        <taxon>Euarchontoglires</taxon>
        <taxon>Glires</taxon>
        <taxon>Rodentia</taxon>
        <taxon>Sciuromorpha</taxon>
        <taxon>Sciuridae</taxon>
        <taxon>Xerinae</taxon>
        <taxon>Marmotini</taxon>
        <taxon>Marmota</taxon>
    </lineage>
</organism>
<dbReference type="Proteomes" id="UP000335636">
    <property type="component" value="Unassembled WGS sequence"/>
</dbReference>
<keyword evidence="3" id="KW-1185">Reference proteome</keyword>
<dbReference type="EMBL" id="CABDUW010000436">
    <property type="protein sequence ID" value="VTJ68607.1"/>
    <property type="molecule type" value="Genomic_DNA"/>
</dbReference>
<evidence type="ECO:0000313" key="3">
    <source>
        <dbReference type="Proteomes" id="UP000335636"/>
    </source>
</evidence>
<feature type="region of interest" description="Disordered" evidence="1">
    <location>
        <begin position="24"/>
        <end position="76"/>
    </location>
</feature>
<protein>
    <submittedName>
        <fullName evidence="2">Uncharacterized protein</fullName>
    </submittedName>
</protein>
<sequence>MNLKISSPSSKTFPILVEEFDKHNVSEPKLSPSSDSPVLIHNDMHTAPPAADPASSPTPPKATASGGTARLLEYML</sequence>
<dbReference type="AlphaFoldDB" id="A0A5E4BG27"/>
<feature type="non-terminal residue" evidence="2">
    <location>
        <position position="76"/>
    </location>
</feature>
<evidence type="ECO:0000256" key="1">
    <source>
        <dbReference type="SAM" id="MobiDB-lite"/>
    </source>
</evidence>
<feature type="compositionally biased region" description="Low complexity" evidence="1">
    <location>
        <begin position="46"/>
        <end position="65"/>
    </location>
</feature>
<name>A0A5E4BG27_MARMO</name>
<proteinExistence type="predicted"/>
<reference evidence="2" key="1">
    <citation type="submission" date="2019-04" db="EMBL/GenBank/DDBJ databases">
        <authorList>
            <person name="Alioto T."/>
            <person name="Alioto T."/>
        </authorList>
    </citation>
    <scope>NUCLEOTIDE SEQUENCE [LARGE SCALE GENOMIC DNA]</scope>
</reference>